<evidence type="ECO:0000313" key="6">
    <source>
        <dbReference type="EMBL" id="AMK58989.1"/>
    </source>
</evidence>
<dbReference type="GO" id="GO:0051213">
    <property type="term" value="F:dioxygenase activity"/>
    <property type="evidence" value="ECO:0007669"/>
    <property type="project" value="UniProtKB-KW"/>
</dbReference>
<dbReference type="CDD" id="cd03528">
    <property type="entry name" value="Rieske_RO_ferredoxin"/>
    <property type="match status" value="1"/>
</dbReference>
<dbReference type="Pfam" id="PF00355">
    <property type="entry name" value="Rieske"/>
    <property type="match status" value="1"/>
</dbReference>
<feature type="domain" description="Rieske" evidence="5">
    <location>
        <begin position="5"/>
        <end position="102"/>
    </location>
</feature>
<proteinExistence type="predicted"/>
<evidence type="ECO:0000256" key="4">
    <source>
        <dbReference type="ARBA" id="ARBA00023014"/>
    </source>
</evidence>
<name>A0A126SXC8_9BACT</name>
<dbReference type="Gene3D" id="2.102.10.10">
    <property type="entry name" value="Rieske [2Fe-2S] iron-sulphur domain"/>
    <property type="match status" value="1"/>
</dbReference>
<evidence type="ECO:0000256" key="3">
    <source>
        <dbReference type="ARBA" id="ARBA00023004"/>
    </source>
</evidence>
<dbReference type="InterPro" id="IPR036922">
    <property type="entry name" value="Rieske_2Fe-2S_sf"/>
</dbReference>
<reference evidence="6" key="1">
    <citation type="journal article" date="2016" name="Appl. Environ. Microbiol.">
        <title>Functional Metagenomics of a Biostimulated Petroleum-Contaminated Soil Reveals an Extraordinary Diversity of Extradiol Dioxygenases.</title>
        <authorList>
            <person name="Terron-Gonzalez L."/>
            <person name="Martin-Cabello G."/>
            <person name="Ferrer M."/>
            <person name="Santero E."/>
        </authorList>
    </citation>
    <scope>NUCLEOTIDE SEQUENCE</scope>
</reference>
<organism evidence="6">
    <name type="scientific">uncultured bacterium UPO33</name>
    <dbReference type="NCBI Taxonomy" id="1776960"/>
    <lineage>
        <taxon>Bacteria</taxon>
        <taxon>environmental samples</taxon>
    </lineage>
</organism>
<dbReference type="InterPro" id="IPR017941">
    <property type="entry name" value="Rieske_2Fe-2S"/>
</dbReference>
<dbReference type="PANTHER" id="PTHR21496:SF23">
    <property type="entry name" value="3-PHENYLPROPIONATE_CINNAMIC ACID DIOXYGENASE FERREDOXIN SUBUNIT"/>
    <property type="match status" value="1"/>
</dbReference>
<evidence type="ECO:0000256" key="2">
    <source>
        <dbReference type="ARBA" id="ARBA00022723"/>
    </source>
</evidence>
<dbReference type="EMBL" id="KU144963">
    <property type="protein sequence ID" value="AMK58989.1"/>
    <property type="molecule type" value="Genomic_DNA"/>
</dbReference>
<keyword evidence="2" id="KW-0479">Metal-binding</keyword>
<dbReference type="PANTHER" id="PTHR21496">
    <property type="entry name" value="FERREDOXIN-RELATED"/>
    <property type="match status" value="1"/>
</dbReference>
<keyword evidence="4" id="KW-0411">Iron-sulfur</keyword>
<sequence>MSALVKVCKVSDVPPGEMKPFTLEGFEEPVAIFNLDGEIYATSNVCTHFIATLTDGYFENGRIECPLHGGSFDVKTGQPTSPPCEKALPVHQVVLQDGDIYLKREG</sequence>
<keyword evidence="6" id="KW-0560">Oxidoreductase</keyword>
<dbReference type="SUPFAM" id="SSF50022">
    <property type="entry name" value="ISP domain"/>
    <property type="match status" value="1"/>
</dbReference>
<accession>A0A126SXC8</accession>
<keyword evidence="6" id="KW-0223">Dioxygenase</keyword>
<dbReference type="AlphaFoldDB" id="A0A126SXC8"/>
<keyword evidence="3" id="KW-0408">Iron</keyword>
<dbReference type="GO" id="GO:0046872">
    <property type="term" value="F:metal ion binding"/>
    <property type="evidence" value="ECO:0007669"/>
    <property type="project" value="UniProtKB-KW"/>
</dbReference>
<dbReference type="PROSITE" id="PS51296">
    <property type="entry name" value="RIESKE"/>
    <property type="match status" value="1"/>
</dbReference>
<evidence type="ECO:0000259" key="5">
    <source>
        <dbReference type="PROSITE" id="PS51296"/>
    </source>
</evidence>
<evidence type="ECO:0000256" key="1">
    <source>
        <dbReference type="ARBA" id="ARBA00022714"/>
    </source>
</evidence>
<dbReference type="GO" id="GO:0051537">
    <property type="term" value="F:2 iron, 2 sulfur cluster binding"/>
    <property type="evidence" value="ECO:0007669"/>
    <property type="project" value="UniProtKB-KW"/>
</dbReference>
<keyword evidence="1" id="KW-0001">2Fe-2S</keyword>
<protein>
    <submittedName>
        <fullName evidence="6">Initial dioxygenase ferrodoxin DbtAb</fullName>
    </submittedName>
</protein>